<name>A0A1V2N9E5_9HYPH</name>
<dbReference type="Proteomes" id="UP000189542">
    <property type="component" value="Unassembled WGS sequence"/>
</dbReference>
<protein>
    <submittedName>
        <fullName evidence="2">Uncharacterized protein</fullName>
    </submittedName>
</protein>
<accession>A0A1V2N9E5</accession>
<proteinExistence type="predicted"/>
<comment type="caution">
    <text evidence="2">The sequence shown here is derived from an EMBL/GenBank/DDBJ whole genome shotgun (WGS) entry which is preliminary data.</text>
</comment>
<dbReference type="SUPFAM" id="SSF144284">
    <property type="entry name" value="Sec2 N-terminal region"/>
    <property type="match status" value="1"/>
</dbReference>
<gene>
    <name evidence="2" type="ORF">AYO25_00665</name>
</gene>
<evidence type="ECO:0000313" key="3">
    <source>
        <dbReference type="Proteomes" id="UP000189542"/>
    </source>
</evidence>
<keyword evidence="1" id="KW-0175">Coiled coil</keyword>
<dbReference type="EMBL" id="LVWB01000002">
    <property type="protein sequence ID" value="ONI60352.1"/>
    <property type="molecule type" value="Genomic_DNA"/>
</dbReference>
<organism evidence="2 3">
    <name type="scientific">Candidatus Liberibacter solanacearum</name>
    <dbReference type="NCBI Taxonomy" id="556287"/>
    <lineage>
        <taxon>Bacteria</taxon>
        <taxon>Pseudomonadati</taxon>
        <taxon>Pseudomonadota</taxon>
        <taxon>Alphaproteobacteria</taxon>
        <taxon>Hyphomicrobiales</taxon>
        <taxon>Rhizobiaceae</taxon>
        <taxon>Liberibacter</taxon>
    </lineage>
</organism>
<feature type="coiled-coil region" evidence="1">
    <location>
        <begin position="52"/>
        <end position="108"/>
    </location>
</feature>
<evidence type="ECO:0000313" key="2">
    <source>
        <dbReference type="EMBL" id="ONI60352.1"/>
    </source>
</evidence>
<dbReference type="RefSeq" id="WP_076970530.1">
    <property type="nucleotide sequence ID" value="NZ_LVWB01000002.1"/>
</dbReference>
<reference evidence="2 3" key="1">
    <citation type="journal article" date="2017" name="PLoS ONE">
        <title>Genomic sequence of 'Candidatus Liberibacter solanacearum' haplotype C and its comparison with haplotype A and B genomes.</title>
        <authorList>
            <person name="Wang J."/>
            <person name="Haapalainen M."/>
            <person name="Schott T."/>
            <person name="Thompson S.M."/>
            <person name="Smith G.R."/>
            <person name="Nissinen A.I."/>
            <person name="Pirhonen M."/>
        </authorList>
    </citation>
    <scope>NUCLEOTIDE SEQUENCE [LARGE SCALE GENOMIC DNA]</scope>
    <source>
        <strain evidence="2 3">FIN111</strain>
    </source>
</reference>
<dbReference type="AlphaFoldDB" id="A0A1V2N9E5"/>
<sequence length="144" mass="16530">MDIKKLGLASTIAVLSVTISLGGCDLFKSPEQLKTEKIANLRSTWKEKSRRASEASAKKDEAKRKRDELSVQLYEEQSARLKEAERKRDELSVQLYEQSARLKEAERKRDEQYGAILNNMSNIEFNARCNKVIEDNKKTIQIPL</sequence>
<dbReference type="PROSITE" id="PS51257">
    <property type="entry name" value="PROKAR_LIPOPROTEIN"/>
    <property type="match status" value="1"/>
</dbReference>
<evidence type="ECO:0000256" key="1">
    <source>
        <dbReference type="SAM" id="Coils"/>
    </source>
</evidence>